<gene>
    <name evidence="3" type="ORF">CERSUDRAFT_76360</name>
</gene>
<evidence type="ECO:0000256" key="1">
    <source>
        <dbReference type="SAM" id="Phobius"/>
    </source>
</evidence>
<sequence length="396" mass="43863">MAEPYTPVIDISALQSILIENYCSVAATALIAYDHLSTVNSESILIWGKRWNSVTTLFHLNRWAIFLWAILNLVVEFVAFPTLSSCVGFNNLFSALELLLFTLWALFSGVRTYAVSGGSWLLTLPVVALDLVPVGMNAYGFFAAFWFAMVPGPGNEQICVSGSSVSQSAFVHLEAIATRACVMASDALVLIVTWYKTYSIKRNADQAGIQTPLASLLLRDGTMYFVVLLCLNILNIVGKWTNGFAYASLFSFPSLESRLSSIIISHFLLNLRQVAYQPQDNAYDTRLSFVRSYVDGEMGSRQQSLRFASFVGNMGELVEPGFDHDATEDSDLIWDGYEDDSIDLKDHAHLQQPQVESSARSTFPKAICTVRQVKCLSETPKDWTSREVWGEAGSTS</sequence>
<dbReference type="Pfam" id="PF20151">
    <property type="entry name" value="DUF6533"/>
    <property type="match status" value="1"/>
</dbReference>
<evidence type="ECO:0000313" key="3">
    <source>
        <dbReference type="EMBL" id="EMD33637.1"/>
    </source>
</evidence>
<feature type="domain" description="DUF6533" evidence="2">
    <location>
        <begin position="22"/>
        <end position="67"/>
    </location>
</feature>
<feature type="transmembrane region" description="Helical" evidence="1">
    <location>
        <begin position="122"/>
        <end position="149"/>
    </location>
</feature>
<feature type="transmembrane region" description="Helical" evidence="1">
    <location>
        <begin position="92"/>
        <end position="110"/>
    </location>
</feature>
<dbReference type="STRING" id="914234.M2R659"/>
<keyword evidence="4" id="KW-1185">Reference proteome</keyword>
<dbReference type="Proteomes" id="UP000016930">
    <property type="component" value="Unassembled WGS sequence"/>
</dbReference>
<keyword evidence="1" id="KW-0472">Membrane</keyword>
<evidence type="ECO:0000313" key="4">
    <source>
        <dbReference type="Proteomes" id="UP000016930"/>
    </source>
</evidence>
<name>M2R659_CERS8</name>
<dbReference type="EMBL" id="KB445805">
    <property type="protein sequence ID" value="EMD33637.1"/>
    <property type="molecule type" value="Genomic_DNA"/>
</dbReference>
<feature type="transmembrane region" description="Helical" evidence="1">
    <location>
        <begin position="216"/>
        <end position="238"/>
    </location>
</feature>
<protein>
    <recommendedName>
        <fullName evidence="2">DUF6533 domain-containing protein</fullName>
    </recommendedName>
</protein>
<organism evidence="3 4">
    <name type="scientific">Ceriporiopsis subvermispora (strain B)</name>
    <name type="common">White-rot fungus</name>
    <name type="synonym">Gelatoporia subvermispora</name>
    <dbReference type="NCBI Taxonomy" id="914234"/>
    <lineage>
        <taxon>Eukaryota</taxon>
        <taxon>Fungi</taxon>
        <taxon>Dikarya</taxon>
        <taxon>Basidiomycota</taxon>
        <taxon>Agaricomycotina</taxon>
        <taxon>Agaricomycetes</taxon>
        <taxon>Polyporales</taxon>
        <taxon>Gelatoporiaceae</taxon>
        <taxon>Gelatoporia</taxon>
    </lineage>
</organism>
<reference evidence="3 4" key="1">
    <citation type="journal article" date="2012" name="Proc. Natl. Acad. Sci. U.S.A.">
        <title>Comparative genomics of Ceriporiopsis subvermispora and Phanerochaete chrysosporium provide insight into selective ligninolysis.</title>
        <authorList>
            <person name="Fernandez-Fueyo E."/>
            <person name="Ruiz-Duenas F.J."/>
            <person name="Ferreira P."/>
            <person name="Floudas D."/>
            <person name="Hibbett D.S."/>
            <person name="Canessa P."/>
            <person name="Larrondo L.F."/>
            <person name="James T.Y."/>
            <person name="Seelenfreund D."/>
            <person name="Lobos S."/>
            <person name="Polanco R."/>
            <person name="Tello M."/>
            <person name="Honda Y."/>
            <person name="Watanabe T."/>
            <person name="Watanabe T."/>
            <person name="Ryu J.S."/>
            <person name="Kubicek C.P."/>
            <person name="Schmoll M."/>
            <person name="Gaskell J."/>
            <person name="Hammel K.E."/>
            <person name="St John F.J."/>
            <person name="Vanden Wymelenberg A."/>
            <person name="Sabat G."/>
            <person name="Splinter BonDurant S."/>
            <person name="Syed K."/>
            <person name="Yadav J.S."/>
            <person name="Doddapaneni H."/>
            <person name="Subramanian V."/>
            <person name="Lavin J.L."/>
            <person name="Oguiza J.A."/>
            <person name="Perez G."/>
            <person name="Pisabarro A.G."/>
            <person name="Ramirez L."/>
            <person name="Santoyo F."/>
            <person name="Master E."/>
            <person name="Coutinho P.M."/>
            <person name="Henrissat B."/>
            <person name="Lombard V."/>
            <person name="Magnuson J.K."/>
            <person name="Kuees U."/>
            <person name="Hori C."/>
            <person name="Igarashi K."/>
            <person name="Samejima M."/>
            <person name="Held B.W."/>
            <person name="Barry K.W."/>
            <person name="LaButti K.M."/>
            <person name="Lapidus A."/>
            <person name="Lindquist E.A."/>
            <person name="Lucas S.M."/>
            <person name="Riley R."/>
            <person name="Salamov A.A."/>
            <person name="Hoffmeister D."/>
            <person name="Schwenk D."/>
            <person name="Hadar Y."/>
            <person name="Yarden O."/>
            <person name="de Vries R.P."/>
            <person name="Wiebenga A."/>
            <person name="Stenlid J."/>
            <person name="Eastwood D."/>
            <person name="Grigoriev I.V."/>
            <person name="Berka R.M."/>
            <person name="Blanchette R.A."/>
            <person name="Kersten P."/>
            <person name="Martinez A.T."/>
            <person name="Vicuna R."/>
            <person name="Cullen D."/>
        </authorList>
    </citation>
    <scope>NUCLEOTIDE SEQUENCE [LARGE SCALE GENOMIC DNA]</scope>
    <source>
        <strain evidence="3 4">B</strain>
    </source>
</reference>
<accession>M2R659</accession>
<keyword evidence="1" id="KW-0812">Transmembrane</keyword>
<feature type="transmembrane region" description="Helical" evidence="1">
    <location>
        <begin position="169"/>
        <end position="195"/>
    </location>
</feature>
<dbReference type="AlphaFoldDB" id="M2R659"/>
<dbReference type="HOGENOM" id="CLU_053360_1_0_1"/>
<evidence type="ECO:0000259" key="2">
    <source>
        <dbReference type="Pfam" id="PF20151"/>
    </source>
</evidence>
<feature type="transmembrane region" description="Helical" evidence="1">
    <location>
        <begin position="60"/>
        <end position="80"/>
    </location>
</feature>
<proteinExistence type="predicted"/>
<dbReference type="InterPro" id="IPR045340">
    <property type="entry name" value="DUF6533"/>
</dbReference>
<keyword evidence="1" id="KW-1133">Transmembrane helix</keyword>